<proteinExistence type="predicted"/>
<name>A0A6C0F8E0_9ZZZZ</name>
<evidence type="ECO:0000313" key="1">
    <source>
        <dbReference type="EMBL" id="QHT38096.1"/>
    </source>
</evidence>
<dbReference type="InterPro" id="IPR029063">
    <property type="entry name" value="SAM-dependent_MTases_sf"/>
</dbReference>
<dbReference type="Gene3D" id="3.40.50.150">
    <property type="entry name" value="Vaccinia Virus protein VP39"/>
    <property type="match status" value="1"/>
</dbReference>
<dbReference type="SUPFAM" id="SSF53335">
    <property type="entry name" value="S-adenosyl-L-methionine-dependent methyltransferases"/>
    <property type="match status" value="1"/>
</dbReference>
<organism evidence="1">
    <name type="scientific">viral metagenome</name>
    <dbReference type="NCBI Taxonomy" id="1070528"/>
    <lineage>
        <taxon>unclassified sequences</taxon>
        <taxon>metagenomes</taxon>
        <taxon>organismal metagenomes</taxon>
    </lineage>
</organism>
<sequence>MDLITIDDFLQIFQSSPADNMNLDDFIDKYKVVTGNKEHKLKDYMKGKAINREHLQLILENIQNRQKYLKRFYNMSLRVNKKNDTIHNNITAMNSIFDNNKGVIYKNLIRNLHFWDILQNTKSGFENTPTYMNIIMDLYKNNKIDYKILTPSALHYIKNGRIGSVFSSFYFRASILNPYLIYSLNVNVLKGTKIFTPTLGWSSYAKGFIESPDVIEYVGTDVIPDVCKKTKQLLENSEIKSDIYCKPSEDLYKSKTFLKKYRQHFDVVFFSPPYYRLELYQSDNQSTTRYKDYQDWLTKYWERTIKLCYHVLENGGKMCYILSDYGSKNTSQKFDLVNDMNDISKKYFQLTSIQTMQNKNVHSTKHRETGEQIIIFTR</sequence>
<protein>
    <recommendedName>
        <fullName evidence="2">DNA methylase N-4/N-6 domain-containing protein</fullName>
    </recommendedName>
</protein>
<dbReference type="AlphaFoldDB" id="A0A6C0F8E0"/>
<dbReference type="EMBL" id="MN738825">
    <property type="protein sequence ID" value="QHT38096.1"/>
    <property type="molecule type" value="Genomic_DNA"/>
</dbReference>
<accession>A0A6C0F8E0</accession>
<reference evidence="1" key="1">
    <citation type="journal article" date="2020" name="Nature">
        <title>Giant virus diversity and host interactions through global metagenomics.</title>
        <authorList>
            <person name="Schulz F."/>
            <person name="Roux S."/>
            <person name="Paez-Espino D."/>
            <person name="Jungbluth S."/>
            <person name="Walsh D.A."/>
            <person name="Denef V.J."/>
            <person name="McMahon K.D."/>
            <person name="Konstantinidis K.T."/>
            <person name="Eloe-Fadrosh E.A."/>
            <person name="Kyrpides N.C."/>
            <person name="Woyke T."/>
        </authorList>
    </citation>
    <scope>NUCLEOTIDE SEQUENCE</scope>
    <source>
        <strain evidence="1">GVMAG-S-ERX556049-19</strain>
    </source>
</reference>
<evidence type="ECO:0008006" key="2">
    <source>
        <dbReference type="Google" id="ProtNLM"/>
    </source>
</evidence>